<dbReference type="PANTHER" id="PTHR28629">
    <property type="entry name" value="TRIOKINASE/FMN CYCLASE"/>
    <property type="match status" value="1"/>
</dbReference>
<protein>
    <recommendedName>
        <fullName evidence="3">phosphoenolpyruvate--glycerone phosphotransferase</fullName>
        <ecNumber evidence="3">2.7.1.121</ecNumber>
    </recommendedName>
</protein>
<organism evidence="10 11">
    <name type="scientific">Aquibacillus salsiterrae</name>
    <dbReference type="NCBI Taxonomy" id="2950439"/>
    <lineage>
        <taxon>Bacteria</taxon>
        <taxon>Bacillati</taxon>
        <taxon>Bacillota</taxon>
        <taxon>Bacilli</taxon>
        <taxon>Bacillales</taxon>
        <taxon>Bacillaceae</taxon>
        <taxon>Aquibacillus</taxon>
    </lineage>
</organism>
<name>A0A9X3WC23_9BACI</name>
<keyword evidence="6" id="KW-0319">Glycerol metabolism</keyword>
<comment type="catalytic activity">
    <reaction evidence="1">
        <text>dihydroxyacetone + phosphoenolpyruvate = dihydroxyacetone phosphate + pyruvate</text>
        <dbReference type="Rhea" id="RHEA:18381"/>
        <dbReference type="ChEBI" id="CHEBI:15361"/>
        <dbReference type="ChEBI" id="CHEBI:16016"/>
        <dbReference type="ChEBI" id="CHEBI:57642"/>
        <dbReference type="ChEBI" id="CHEBI:58702"/>
        <dbReference type="EC" id="2.7.1.121"/>
    </reaction>
</comment>
<comment type="function">
    <text evidence="8">ADP-binding subunit of the dihydroxyacetone kinase, which is responsible for the phosphoenolpyruvate (PEP)-dependent phosphorylation of dihydroxyacetone. DhaL-ADP is converted to DhaL-ATP via a phosphoryl group transfer from DhaM and transmits it to dihydroxyacetone binds to DhaK.</text>
</comment>
<keyword evidence="11" id="KW-1185">Reference proteome</keyword>
<dbReference type="NCBIfam" id="TIGR02365">
    <property type="entry name" value="dha_L_ycgS"/>
    <property type="match status" value="1"/>
</dbReference>
<evidence type="ECO:0000256" key="1">
    <source>
        <dbReference type="ARBA" id="ARBA00001113"/>
    </source>
</evidence>
<dbReference type="InterPro" id="IPR004007">
    <property type="entry name" value="DhaL_dom"/>
</dbReference>
<dbReference type="GO" id="GO:0005829">
    <property type="term" value="C:cytosol"/>
    <property type="evidence" value="ECO:0007669"/>
    <property type="project" value="TreeGrafter"/>
</dbReference>
<evidence type="ECO:0000256" key="2">
    <source>
        <dbReference type="ARBA" id="ARBA00004745"/>
    </source>
</evidence>
<dbReference type="SUPFAM" id="SSF101473">
    <property type="entry name" value="DhaL-like"/>
    <property type="match status" value="1"/>
</dbReference>
<proteinExistence type="predicted"/>
<dbReference type="PANTHER" id="PTHR28629:SF4">
    <property type="entry name" value="TRIOKINASE_FMN CYCLASE"/>
    <property type="match status" value="1"/>
</dbReference>
<evidence type="ECO:0000256" key="7">
    <source>
        <dbReference type="ARBA" id="ARBA00046577"/>
    </source>
</evidence>
<dbReference type="EC" id="2.7.1.121" evidence="3"/>
<sequence>MWMEKMSIKVQENKEYLTSLDQAIGDGDHGINLSRGFSEVVSKISATNYNSSSDVLKDVAMTLMSKVGGASGPLYGTAFLKLSMALNEKESTFETFTTGVDEALNGIIMRGKAQPGEKTMVDVWSPVVKLFKETNEFNSDKLKDVAREAAEATKDVKATKGRASYLGDRSIGHIDSGSMSSYYLFEALAEVLSEGAK</sequence>
<comment type="caution">
    <text evidence="10">The sequence shown here is derived from an EMBL/GenBank/DDBJ whole genome shotgun (WGS) entry which is preliminary data.</text>
</comment>
<dbReference type="Pfam" id="PF02734">
    <property type="entry name" value="Dak2"/>
    <property type="match status" value="1"/>
</dbReference>
<keyword evidence="4" id="KW-0808">Transferase</keyword>
<dbReference type="Proteomes" id="UP001145069">
    <property type="component" value="Unassembled WGS sequence"/>
</dbReference>
<dbReference type="InterPro" id="IPR036117">
    <property type="entry name" value="DhaL_dom_sf"/>
</dbReference>
<reference evidence="10" key="1">
    <citation type="submission" date="2022-06" db="EMBL/GenBank/DDBJ databases">
        <title>Aquibacillus sp. a new bacterium isolated from soil saline samples.</title>
        <authorList>
            <person name="Galisteo C."/>
            <person name="De La Haba R."/>
            <person name="Sanchez-Porro C."/>
            <person name="Ventosa A."/>
        </authorList>
    </citation>
    <scope>NUCLEOTIDE SEQUENCE</scope>
    <source>
        <strain evidence="10">3ASR75-54</strain>
    </source>
</reference>
<evidence type="ECO:0000256" key="3">
    <source>
        <dbReference type="ARBA" id="ARBA00012095"/>
    </source>
</evidence>
<dbReference type="FunFam" id="1.25.40.340:FF:000002">
    <property type="entry name" value="Dihydroxyacetone kinase, L subunit"/>
    <property type="match status" value="1"/>
</dbReference>
<evidence type="ECO:0000256" key="6">
    <source>
        <dbReference type="ARBA" id="ARBA00022798"/>
    </source>
</evidence>
<dbReference type="GO" id="GO:0019563">
    <property type="term" value="P:glycerol catabolic process"/>
    <property type="evidence" value="ECO:0007669"/>
    <property type="project" value="TreeGrafter"/>
</dbReference>
<feature type="domain" description="DhaL" evidence="9">
    <location>
        <begin position="1"/>
        <end position="190"/>
    </location>
</feature>
<keyword evidence="5 10" id="KW-0418">Kinase</keyword>
<dbReference type="GO" id="GO:0047324">
    <property type="term" value="F:phosphoenolpyruvate-glycerone phosphotransferase activity"/>
    <property type="evidence" value="ECO:0007669"/>
    <property type="project" value="UniProtKB-EC"/>
</dbReference>
<comment type="pathway">
    <text evidence="2">Polyol metabolism; glycerol degradation.</text>
</comment>
<evidence type="ECO:0000313" key="11">
    <source>
        <dbReference type="Proteomes" id="UP001145069"/>
    </source>
</evidence>
<dbReference type="InterPro" id="IPR050861">
    <property type="entry name" value="Dihydroxyacetone_Kinase"/>
</dbReference>
<evidence type="ECO:0000259" key="9">
    <source>
        <dbReference type="PROSITE" id="PS51480"/>
    </source>
</evidence>
<dbReference type="AlphaFoldDB" id="A0A9X3WC23"/>
<dbReference type="GO" id="GO:0004371">
    <property type="term" value="F:glycerone kinase activity"/>
    <property type="evidence" value="ECO:0007669"/>
    <property type="project" value="InterPro"/>
</dbReference>
<evidence type="ECO:0000256" key="4">
    <source>
        <dbReference type="ARBA" id="ARBA00022679"/>
    </source>
</evidence>
<gene>
    <name evidence="10" type="primary">dhaL</name>
    <name evidence="10" type="ORF">NC799_06865</name>
</gene>
<evidence type="ECO:0000256" key="8">
    <source>
        <dbReference type="ARBA" id="ARBA00055771"/>
    </source>
</evidence>
<evidence type="ECO:0000313" key="10">
    <source>
        <dbReference type="EMBL" id="MDC3416637.1"/>
    </source>
</evidence>
<dbReference type="InterPro" id="IPR012737">
    <property type="entry name" value="DhaK_L_YcgS"/>
</dbReference>
<dbReference type="PROSITE" id="PS51480">
    <property type="entry name" value="DHAL"/>
    <property type="match status" value="1"/>
</dbReference>
<accession>A0A9X3WC23</accession>
<evidence type="ECO:0000256" key="5">
    <source>
        <dbReference type="ARBA" id="ARBA00022777"/>
    </source>
</evidence>
<comment type="subunit">
    <text evidence="7">Homodimer. The dihydroxyacetone kinase complex is composed of a homodimer of DhaM, a homodimer of DhaK and the subunit DhaL.</text>
</comment>
<dbReference type="SMART" id="SM01120">
    <property type="entry name" value="Dak2"/>
    <property type="match status" value="1"/>
</dbReference>
<dbReference type="Gene3D" id="1.25.40.340">
    <property type="match status" value="1"/>
</dbReference>
<dbReference type="EMBL" id="JAMQKC010000004">
    <property type="protein sequence ID" value="MDC3416637.1"/>
    <property type="molecule type" value="Genomic_DNA"/>
</dbReference>